<keyword evidence="8" id="KW-0546">Nucleotide metabolism</keyword>
<keyword evidence="4" id="KW-0479">Metal-binding</keyword>
<dbReference type="GO" id="GO:0005737">
    <property type="term" value="C:cytoplasm"/>
    <property type="evidence" value="ECO:0007669"/>
    <property type="project" value="InterPro"/>
</dbReference>
<dbReference type="InterPro" id="IPR036412">
    <property type="entry name" value="HAD-like_sf"/>
</dbReference>
<dbReference type="SUPFAM" id="SSF56784">
    <property type="entry name" value="HAD-like"/>
    <property type="match status" value="1"/>
</dbReference>
<comment type="similarity">
    <text evidence="2">Belongs to the pyrimidine 5'-nucleotidase family.</text>
</comment>
<dbReference type="InParanoid" id="T1HBS4"/>
<keyword evidence="7" id="KW-0460">Magnesium</keyword>
<keyword evidence="6" id="KW-0378">Hydrolase</keyword>
<dbReference type="VEuPathDB" id="VectorBase:RPRC001486"/>
<dbReference type="Gene3D" id="3.40.50.1000">
    <property type="entry name" value="HAD superfamily/HAD-like"/>
    <property type="match status" value="1"/>
</dbReference>
<evidence type="ECO:0000256" key="2">
    <source>
        <dbReference type="ARBA" id="ARBA00008389"/>
    </source>
</evidence>
<dbReference type="EMBL" id="ACPB03018048">
    <property type="status" value="NOT_ANNOTATED_CDS"/>
    <property type="molecule type" value="Genomic_DNA"/>
</dbReference>
<dbReference type="AlphaFoldDB" id="T1HBS4"/>
<evidence type="ECO:0000313" key="9">
    <source>
        <dbReference type="EnsemblMetazoa" id="RPRC001486-PA"/>
    </source>
</evidence>
<evidence type="ECO:0000256" key="3">
    <source>
        <dbReference type="ARBA" id="ARBA00012643"/>
    </source>
</evidence>
<evidence type="ECO:0000256" key="4">
    <source>
        <dbReference type="ARBA" id="ARBA00022723"/>
    </source>
</evidence>
<dbReference type="InterPro" id="IPR006434">
    <property type="entry name" value="Pyrimidine_nucleotidase_eu"/>
</dbReference>
<organism evidence="9 10">
    <name type="scientific">Rhodnius prolixus</name>
    <name type="common">Triatomid bug</name>
    <dbReference type="NCBI Taxonomy" id="13249"/>
    <lineage>
        <taxon>Eukaryota</taxon>
        <taxon>Metazoa</taxon>
        <taxon>Ecdysozoa</taxon>
        <taxon>Arthropoda</taxon>
        <taxon>Hexapoda</taxon>
        <taxon>Insecta</taxon>
        <taxon>Pterygota</taxon>
        <taxon>Neoptera</taxon>
        <taxon>Paraneoptera</taxon>
        <taxon>Hemiptera</taxon>
        <taxon>Heteroptera</taxon>
        <taxon>Panheteroptera</taxon>
        <taxon>Cimicomorpha</taxon>
        <taxon>Reduviidae</taxon>
        <taxon>Triatominae</taxon>
        <taxon>Rhodnius</taxon>
    </lineage>
</organism>
<keyword evidence="10" id="KW-1185">Reference proteome</keyword>
<dbReference type="OMA" id="HIPWIYL"/>
<evidence type="ECO:0000256" key="1">
    <source>
        <dbReference type="ARBA" id="ARBA00000815"/>
    </source>
</evidence>
<evidence type="ECO:0000256" key="7">
    <source>
        <dbReference type="ARBA" id="ARBA00022842"/>
    </source>
</evidence>
<dbReference type="Proteomes" id="UP000015103">
    <property type="component" value="Unassembled WGS sequence"/>
</dbReference>
<evidence type="ECO:0000313" key="10">
    <source>
        <dbReference type="Proteomes" id="UP000015103"/>
    </source>
</evidence>
<dbReference type="Gene3D" id="1.10.150.340">
    <property type="entry name" value="Pyrimidine 5'-nucleotidase (UMPH-1), N-terminal domain"/>
    <property type="match status" value="1"/>
</dbReference>
<proteinExistence type="inferred from homology"/>
<dbReference type="Pfam" id="PF05822">
    <property type="entry name" value="UMPH-1"/>
    <property type="match status" value="1"/>
</dbReference>
<evidence type="ECO:0000256" key="8">
    <source>
        <dbReference type="ARBA" id="ARBA00023080"/>
    </source>
</evidence>
<dbReference type="PANTHER" id="PTHR13045:SF0">
    <property type="entry name" value="7-METHYLGUANOSINE PHOSPHATE-SPECIFIC 5'-NUCLEOTIDASE"/>
    <property type="match status" value="1"/>
</dbReference>
<accession>T1HBS4</accession>
<dbReference type="FunCoup" id="T1HBS4">
    <property type="interactions" value="527"/>
</dbReference>
<dbReference type="GO" id="GO:0008253">
    <property type="term" value="F:5'-nucleotidase activity"/>
    <property type="evidence" value="ECO:0007669"/>
    <property type="project" value="UniProtKB-EC"/>
</dbReference>
<dbReference type="STRING" id="13249.T1HBS4"/>
<reference evidence="9" key="1">
    <citation type="submission" date="2015-05" db="UniProtKB">
        <authorList>
            <consortium name="EnsemblMetazoa"/>
        </authorList>
    </citation>
    <scope>IDENTIFICATION</scope>
</reference>
<dbReference type="EnsemblMetazoa" id="RPRC001486-RA">
    <property type="protein sequence ID" value="RPRC001486-PA"/>
    <property type="gene ID" value="RPRC001486"/>
</dbReference>
<keyword evidence="5" id="KW-0547">Nucleotide-binding</keyword>
<sequence>MDILDFLGIFETIPTLPKEFTDGAQSLYNKFRNIEDNPKMTVEEKIPYMEQWWDLNEKLFIGIPYNEKEVAQAIVESKVTLRDGTDSAFLRLYLSEIPVLVFSAGLGNVVSATLNHYNIKYSNVHVISNFFKMEKGIITGFEGTLLHVFNKNQYAIENCDYFKELAPRENVILMGDSLGDASMAEGVQGNGCILKIGFLSVHIDQFLPQYLEKFDIVLLDDQTMNVFNAILNKIL</sequence>
<dbReference type="HOGENOM" id="CLU_048584_2_0_1"/>
<comment type="catalytic activity">
    <reaction evidence="1">
        <text>a ribonucleoside 5'-phosphate + H2O = a ribonucleoside + phosphate</text>
        <dbReference type="Rhea" id="RHEA:12484"/>
        <dbReference type="ChEBI" id="CHEBI:15377"/>
        <dbReference type="ChEBI" id="CHEBI:18254"/>
        <dbReference type="ChEBI" id="CHEBI:43474"/>
        <dbReference type="ChEBI" id="CHEBI:58043"/>
        <dbReference type="EC" id="3.1.3.5"/>
    </reaction>
</comment>
<evidence type="ECO:0000256" key="5">
    <source>
        <dbReference type="ARBA" id="ARBA00022741"/>
    </source>
</evidence>
<dbReference type="GO" id="GO:0000287">
    <property type="term" value="F:magnesium ion binding"/>
    <property type="evidence" value="ECO:0007669"/>
    <property type="project" value="InterPro"/>
</dbReference>
<dbReference type="GO" id="GO:0000166">
    <property type="term" value="F:nucleotide binding"/>
    <property type="evidence" value="ECO:0007669"/>
    <property type="project" value="UniProtKB-KW"/>
</dbReference>
<protein>
    <recommendedName>
        <fullName evidence="3">5'-nucleotidase</fullName>
        <ecNumber evidence="3">3.1.3.5</ecNumber>
    </recommendedName>
</protein>
<dbReference type="EC" id="3.1.3.5" evidence="3"/>
<evidence type="ECO:0000256" key="6">
    <source>
        <dbReference type="ARBA" id="ARBA00022801"/>
    </source>
</evidence>
<dbReference type="eggNOG" id="KOG3128">
    <property type="taxonomic scope" value="Eukaryota"/>
</dbReference>
<name>T1HBS4_RHOPR</name>
<dbReference type="GO" id="GO:0009117">
    <property type="term" value="P:nucleotide metabolic process"/>
    <property type="evidence" value="ECO:0007669"/>
    <property type="project" value="UniProtKB-KW"/>
</dbReference>
<dbReference type="PANTHER" id="PTHR13045">
    <property type="entry name" value="5'-NUCLEOTIDASE"/>
    <property type="match status" value="1"/>
</dbReference>
<dbReference type="InterPro" id="IPR023214">
    <property type="entry name" value="HAD_sf"/>
</dbReference>